<dbReference type="Proteomes" id="UP000001817">
    <property type="component" value="Chromosome 2"/>
</dbReference>
<proteinExistence type="predicted"/>
<dbReference type="AlphaFoldDB" id="Q13KD0"/>
<dbReference type="KEGG" id="bxe:Bxe_B0488"/>
<organism evidence="1 2">
    <name type="scientific">Paraburkholderia xenovorans (strain LB400)</name>
    <dbReference type="NCBI Taxonomy" id="266265"/>
    <lineage>
        <taxon>Bacteria</taxon>
        <taxon>Pseudomonadati</taxon>
        <taxon>Pseudomonadota</taxon>
        <taxon>Betaproteobacteria</taxon>
        <taxon>Burkholderiales</taxon>
        <taxon>Burkholderiaceae</taxon>
        <taxon>Paraburkholderia</taxon>
    </lineage>
</organism>
<protein>
    <submittedName>
        <fullName evidence="1">Uncharacterized protein</fullName>
    </submittedName>
</protein>
<keyword evidence="2" id="KW-1185">Reference proteome</keyword>
<gene>
    <name evidence="1" type="ORF">Bxe_B0488</name>
</gene>
<accession>Q13KD0</accession>
<sequence>MKVQAEVIGSPMTEVRNTQLARDREHSVAGQFFESVRAWHLRAERPRPAQVLVPARGRAAEQQVTAGLPLDYLIAAASLPRGHFAA</sequence>
<dbReference type="EMBL" id="CP000271">
    <property type="protein sequence ID" value="ABE35459.1"/>
    <property type="molecule type" value="Genomic_DNA"/>
</dbReference>
<evidence type="ECO:0000313" key="2">
    <source>
        <dbReference type="Proteomes" id="UP000001817"/>
    </source>
</evidence>
<name>Q13KD0_PARXL</name>
<reference evidence="1 2" key="1">
    <citation type="journal article" date="2006" name="Proc. Natl. Acad. Sci. U.S.A.">
        <title>Burkholderia xenovorans LB400 harbors a multi-replicon, 9.73-Mbp genome shaped for versatility.</title>
        <authorList>
            <person name="Chain P.S."/>
            <person name="Denef V.J."/>
            <person name="Konstantinidis K.T."/>
            <person name="Vergez L.M."/>
            <person name="Agullo L."/>
            <person name="Reyes V.L."/>
            <person name="Hauser L."/>
            <person name="Cordova M."/>
            <person name="Gomez L."/>
            <person name="Gonzalez M."/>
            <person name="Land M."/>
            <person name="Lao V."/>
            <person name="Larimer F."/>
            <person name="LiPuma J.J."/>
            <person name="Mahenthiralingam E."/>
            <person name="Malfatti S.A."/>
            <person name="Marx C.J."/>
            <person name="Parnell J.J."/>
            <person name="Ramette A."/>
            <person name="Richardson P."/>
            <person name="Seeger M."/>
            <person name="Smith D."/>
            <person name="Spilker T."/>
            <person name="Sul W.J."/>
            <person name="Tsoi T.V."/>
            <person name="Ulrich L.E."/>
            <person name="Zhulin I.B."/>
            <person name="Tiedje J.M."/>
        </authorList>
    </citation>
    <scope>NUCLEOTIDE SEQUENCE [LARGE SCALE GENOMIC DNA]</scope>
    <source>
        <strain evidence="1 2">LB400</strain>
    </source>
</reference>
<evidence type="ECO:0000313" key="1">
    <source>
        <dbReference type="EMBL" id="ABE35459.1"/>
    </source>
</evidence>